<dbReference type="KEGG" id="camu:CA2015_0329"/>
<dbReference type="Gene3D" id="3.90.1580.10">
    <property type="entry name" value="paralog of FGE (formylglycine-generating enzyme)"/>
    <property type="match status" value="1"/>
</dbReference>
<dbReference type="OrthoDB" id="9768004at2"/>
<dbReference type="STRING" id="320787.CA2015_0329"/>
<evidence type="ECO:0000259" key="1">
    <source>
        <dbReference type="Pfam" id="PF03781"/>
    </source>
</evidence>
<name>A0A0H4PAL9_9BACT</name>
<evidence type="ECO:0000313" key="2">
    <source>
        <dbReference type="EMBL" id="AKP49808.1"/>
    </source>
</evidence>
<dbReference type="InterPro" id="IPR005532">
    <property type="entry name" value="SUMF_dom"/>
</dbReference>
<dbReference type="PANTHER" id="PTHR23150">
    <property type="entry name" value="SULFATASE MODIFYING FACTOR 1, 2"/>
    <property type="match status" value="1"/>
</dbReference>
<dbReference type="RefSeq" id="WP_048640309.1">
    <property type="nucleotide sequence ID" value="NZ_CP012040.1"/>
</dbReference>
<evidence type="ECO:0000313" key="3">
    <source>
        <dbReference type="Proteomes" id="UP000036520"/>
    </source>
</evidence>
<dbReference type="Proteomes" id="UP000036520">
    <property type="component" value="Chromosome"/>
</dbReference>
<dbReference type="Pfam" id="PF03781">
    <property type="entry name" value="FGE-sulfatase"/>
    <property type="match status" value="1"/>
</dbReference>
<feature type="domain" description="Sulfatase-modifying factor enzyme-like" evidence="1">
    <location>
        <begin position="59"/>
        <end position="363"/>
    </location>
</feature>
<proteinExistence type="predicted"/>
<sequence>MKSLLVLSILGMGVLMGPTVYSFSSDQLALSSLITDHFDAIGAEPKSRKVELGKGVSLELVYISAGKFYMGSTPEEKAWATGPEGGATAGTERESYEGQLPRLMEVKNGFWMGRTEVTVGQFRRFVEVTGYVSDAEKPGGMTQVFDPEWKISGLAPPHPWIKAENKSWRDPNFGFPLRDDYPVVCVSWNDGNAFGKWLTEKERVAGRLPEGMEYRLPTEAEWAYSCRGGNEESTYYWWGNDLRDGEGRFNISSVDFLPGRNKTWPLAKVPWSDGFSFVSPVDYFGEKGRNGFGLADMLGNVWEIVLDHFDPKGGHEAFYSVKENYKPVCRGGNYFDVPGNARSAVRLGLHSTSYSDSRDGFRICLGKVVEK</sequence>
<reference evidence="2 3" key="1">
    <citation type="submission" date="2015-07" db="EMBL/GenBank/DDBJ databases">
        <authorList>
            <person name="Kim K.M."/>
        </authorList>
    </citation>
    <scope>NUCLEOTIDE SEQUENCE [LARGE SCALE GENOMIC DNA]</scope>
    <source>
        <strain evidence="2 3">KCTC 12363</strain>
    </source>
</reference>
<dbReference type="AlphaFoldDB" id="A0A0H4PAL9"/>
<gene>
    <name evidence="2" type="ORF">CA2015_0329</name>
</gene>
<accession>A0A0H4PAL9</accession>
<protein>
    <recommendedName>
        <fullName evidence="1">Sulfatase-modifying factor enzyme-like domain-containing protein</fullName>
    </recommendedName>
</protein>
<dbReference type="GO" id="GO:0120147">
    <property type="term" value="F:formylglycine-generating oxidase activity"/>
    <property type="evidence" value="ECO:0007669"/>
    <property type="project" value="TreeGrafter"/>
</dbReference>
<dbReference type="PANTHER" id="PTHR23150:SF19">
    <property type="entry name" value="FORMYLGLYCINE-GENERATING ENZYME"/>
    <property type="match status" value="1"/>
</dbReference>
<dbReference type="EMBL" id="CP012040">
    <property type="protein sequence ID" value="AKP49808.1"/>
    <property type="molecule type" value="Genomic_DNA"/>
</dbReference>
<dbReference type="InterPro" id="IPR042095">
    <property type="entry name" value="SUMF_sf"/>
</dbReference>
<organism evidence="2 3">
    <name type="scientific">Cyclobacterium amurskyense</name>
    <dbReference type="NCBI Taxonomy" id="320787"/>
    <lineage>
        <taxon>Bacteria</taxon>
        <taxon>Pseudomonadati</taxon>
        <taxon>Bacteroidota</taxon>
        <taxon>Cytophagia</taxon>
        <taxon>Cytophagales</taxon>
        <taxon>Cyclobacteriaceae</taxon>
        <taxon>Cyclobacterium</taxon>
    </lineage>
</organism>
<dbReference type="SUPFAM" id="SSF56436">
    <property type="entry name" value="C-type lectin-like"/>
    <property type="match status" value="1"/>
</dbReference>
<dbReference type="InterPro" id="IPR051043">
    <property type="entry name" value="Sulfatase_Mod_Factor_Kinase"/>
</dbReference>
<keyword evidence="3" id="KW-1185">Reference proteome</keyword>
<dbReference type="InterPro" id="IPR016187">
    <property type="entry name" value="CTDL_fold"/>
</dbReference>